<feature type="signal peptide" evidence="2">
    <location>
        <begin position="1"/>
        <end position="18"/>
    </location>
</feature>
<dbReference type="EMBL" id="CAJOAY010023110">
    <property type="protein sequence ID" value="CAF4363506.1"/>
    <property type="molecule type" value="Genomic_DNA"/>
</dbReference>
<evidence type="ECO:0000256" key="1">
    <source>
        <dbReference type="ARBA" id="ARBA00022729"/>
    </source>
</evidence>
<protein>
    <recommendedName>
        <fullName evidence="5">VCBS repeat-containing protein</fullName>
    </recommendedName>
</protein>
<feature type="non-terminal residue" evidence="3">
    <location>
        <position position="152"/>
    </location>
</feature>
<name>A0A820LWX1_9BILA</name>
<accession>A0A820LWX1</accession>
<evidence type="ECO:0008006" key="5">
    <source>
        <dbReference type="Google" id="ProtNLM"/>
    </source>
</evidence>
<proteinExistence type="predicted"/>
<dbReference type="InterPro" id="IPR013517">
    <property type="entry name" value="FG-GAP"/>
</dbReference>
<organism evidence="3 4">
    <name type="scientific">Adineta steineri</name>
    <dbReference type="NCBI Taxonomy" id="433720"/>
    <lineage>
        <taxon>Eukaryota</taxon>
        <taxon>Metazoa</taxon>
        <taxon>Spiralia</taxon>
        <taxon>Gnathifera</taxon>
        <taxon>Rotifera</taxon>
        <taxon>Eurotatoria</taxon>
        <taxon>Bdelloidea</taxon>
        <taxon>Adinetida</taxon>
        <taxon>Adinetidae</taxon>
        <taxon>Adineta</taxon>
    </lineage>
</organism>
<dbReference type="AlphaFoldDB" id="A0A820LWX1"/>
<gene>
    <name evidence="3" type="ORF">OKA104_LOCUS49455</name>
</gene>
<sequence>MLLLFCFINVVCNTFVLQQPPVIYNINAGPQSIISDDFNNDGHWDLAITDYSTNSISILLGIGNGSFQQPAMVYGSGGINPYGLVSEDFNKDGNLDLAMCNEGSGNIAILLGNGSGSFQTATNFTRGGALPSSIVAADFNNDNKTDLRGNHP</sequence>
<feature type="chain" id="PRO_5032701779" description="VCBS repeat-containing protein" evidence="2">
    <location>
        <begin position="19"/>
        <end position="152"/>
    </location>
</feature>
<dbReference type="Proteomes" id="UP000663881">
    <property type="component" value="Unassembled WGS sequence"/>
</dbReference>
<evidence type="ECO:0000256" key="2">
    <source>
        <dbReference type="SAM" id="SignalP"/>
    </source>
</evidence>
<reference evidence="3" key="1">
    <citation type="submission" date="2021-02" db="EMBL/GenBank/DDBJ databases">
        <authorList>
            <person name="Nowell W R."/>
        </authorList>
    </citation>
    <scope>NUCLEOTIDE SEQUENCE</scope>
</reference>
<dbReference type="SUPFAM" id="SSF69318">
    <property type="entry name" value="Integrin alpha N-terminal domain"/>
    <property type="match status" value="1"/>
</dbReference>
<keyword evidence="1 2" id="KW-0732">Signal</keyword>
<evidence type="ECO:0000313" key="3">
    <source>
        <dbReference type="EMBL" id="CAF4363506.1"/>
    </source>
</evidence>
<dbReference type="Pfam" id="PF13517">
    <property type="entry name" value="FG-GAP_3"/>
    <property type="match status" value="1"/>
</dbReference>
<dbReference type="Gene3D" id="2.30.30.100">
    <property type="match status" value="2"/>
</dbReference>
<comment type="caution">
    <text evidence="3">The sequence shown here is derived from an EMBL/GenBank/DDBJ whole genome shotgun (WGS) entry which is preliminary data.</text>
</comment>
<dbReference type="InterPro" id="IPR028994">
    <property type="entry name" value="Integrin_alpha_N"/>
</dbReference>
<evidence type="ECO:0000313" key="4">
    <source>
        <dbReference type="Proteomes" id="UP000663881"/>
    </source>
</evidence>
<dbReference type="PANTHER" id="PTHR46580">
    <property type="entry name" value="SENSOR KINASE-RELATED"/>
    <property type="match status" value="1"/>
</dbReference>